<evidence type="ECO:0000313" key="3">
    <source>
        <dbReference type="Proteomes" id="UP000660680"/>
    </source>
</evidence>
<proteinExistence type="inferred from homology"/>
<dbReference type="NCBIfam" id="NF038402">
    <property type="entry name" value="TroA_like"/>
    <property type="match status" value="1"/>
</dbReference>
<dbReference type="SUPFAM" id="SSF53807">
    <property type="entry name" value="Helical backbone' metal receptor"/>
    <property type="match status" value="1"/>
</dbReference>
<evidence type="ECO:0000256" key="1">
    <source>
        <dbReference type="ARBA" id="ARBA00008814"/>
    </source>
</evidence>
<protein>
    <submittedName>
        <fullName evidence="2">ABC transporter substrate-binding protein</fullName>
    </submittedName>
</protein>
<dbReference type="PANTHER" id="PTHR30535">
    <property type="entry name" value="VITAMIN B12-BINDING PROTEIN"/>
    <property type="match status" value="1"/>
</dbReference>
<dbReference type="InterPro" id="IPR054828">
    <property type="entry name" value="Vit_B12_bind_prot"/>
</dbReference>
<evidence type="ECO:0000313" key="2">
    <source>
        <dbReference type="EMBL" id="GGS12488.1"/>
    </source>
</evidence>
<comment type="similarity">
    <text evidence="1">Belongs to the bacterial solute-binding protein 8 family.</text>
</comment>
<keyword evidence="3" id="KW-1185">Reference proteome</keyword>
<gene>
    <name evidence="2" type="ORF">GCM10010171_00140</name>
</gene>
<dbReference type="Gene3D" id="3.40.50.1980">
    <property type="entry name" value="Nitrogenase molybdenum iron protein domain"/>
    <property type="match status" value="2"/>
</dbReference>
<name>A0A918G298_9PSEU</name>
<dbReference type="EMBL" id="BMRB01000001">
    <property type="protein sequence ID" value="GGS12488.1"/>
    <property type="molecule type" value="Genomic_DNA"/>
</dbReference>
<dbReference type="InterPro" id="IPR050902">
    <property type="entry name" value="ABC_Transporter_SBP"/>
</dbReference>
<reference evidence="2" key="1">
    <citation type="journal article" date="2014" name="Int. J. Syst. Evol. Microbiol.">
        <title>Complete genome sequence of Corynebacterium casei LMG S-19264T (=DSM 44701T), isolated from a smear-ripened cheese.</title>
        <authorList>
            <consortium name="US DOE Joint Genome Institute (JGI-PGF)"/>
            <person name="Walter F."/>
            <person name="Albersmeier A."/>
            <person name="Kalinowski J."/>
            <person name="Ruckert C."/>
        </authorList>
    </citation>
    <scope>NUCLEOTIDE SEQUENCE</scope>
    <source>
        <strain evidence="2">JCM 3276</strain>
    </source>
</reference>
<sequence length="252" mass="27118">MSDLDDLGAPVPLAGAPTRVVSLVPSLTEAVETTAPGLLVGATDYCTHPPTLDVPRVGGSKYPTVAAVLDQRPDLVIASAEENRPEDVAALRAAGVPVWVTAAPATVMAGIDSTRRLLVEALRLPEPAWLTEAAELWADTTEVWATAVVPVWRKPWIVLGRDTFAGDVLLRLGVANAYADHPERYPRPPLSELQATRADLVVLPDEPYEFTADDGPQFFPDKRPVLVVGRYLTWYGPSLVDARRELTAALTG</sequence>
<dbReference type="AlphaFoldDB" id="A0A918G298"/>
<accession>A0A918G298</accession>
<comment type="caution">
    <text evidence="2">The sequence shown here is derived from an EMBL/GenBank/DDBJ whole genome shotgun (WGS) entry which is preliminary data.</text>
</comment>
<organism evidence="2 3">
    <name type="scientific">Actinokineospora fastidiosa</name>
    <dbReference type="NCBI Taxonomy" id="1816"/>
    <lineage>
        <taxon>Bacteria</taxon>
        <taxon>Bacillati</taxon>
        <taxon>Actinomycetota</taxon>
        <taxon>Actinomycetes</taxon>
        <taxon>Pseudonocardiales</taxon>
        <taxon>Pseudonocardiaceae</taxon>
        <taxon>Actinokineospora</taxon>
    </lineage>
</organism>
<dbReference type="PANTHER" id="PTHR30535:SF35">
    <property type="entry name" value="PERIPLASMIC BINDING PROTEIN"/>
    <property type="match status" value="1"/>
</dbReference>
<dbReference type="Proteomes" id="UP000660680">
    <property type="component" value="Unassembled WGS sequence"/>
</dbReference>
<dbReference type="RefSeq" id="WP_189208218.1">
    <property type="nucleotide sequence ID" value="NZ_BMRB01000001.1"/>
</dbReference>
<reference evidence="2" key="2">
    <citation type="submission" date="2020-09" db="EMBL/GenBank/DDBJ databases">
        <authorList>
            <person name="Sun Q."/>
            <person name="Ohkuma M."/>
        </authorList>
    </citation>
    <scope>NUCLEOTIDE SEQUENCE</scope>
    <source>
        <strain evidence="2">JCM 3276</strain>
    </source>
</reference>